<accession>A0A127P7G0</accession>
<keyword evidence="1" id="KW-0812">Transmembrane</keyword>
<protein>
    <submittedName>
        <fullName evidence="2">Putative membrane protein</fullName>
    </submittedName>
</protein>
<dbReference type="AlphaFoldDB" id="A0A127P7G0"/>
<organism evidence="2">
    <name type="scientific">Collimonas fungivorans</name>
    <dbReference type="NCBI Taxonomy" id="158899"/>
    <lineage>
        <taxon>Bacteria</taxon>
        <taxon>Pseudomonadati</taxon>
        <taxon>Pseudomonadota</taxon>
        <taxon>Betaproteobacteria</taxon>
        <taxon>Burkholderiales</taxon>
        <taxon>Oxalobacteraceae</taxon>
        <taxon>Collimonas</taxon>
    </lineage>
</organism>
<proteinExistence type="predicted"/>
<keyword evidence="1" id="KW-0472">Membrane</keyword>
<sequence length="41" mass="4641">MSSPQMVSKSSTAADIETWSSFYVLPLFAAAFYCIMFYVFC</sequence>
<evidence type="ECO:0000256" key="1">
    <source>
        <dbReference type="SAM" id="Phobius"/>
    </source>
</evidence>
<dbReference type="EMBL" id="CP013232">
    <property type="protein sequence ID" value="AMO93595.1"/>
    <property type="molecule type" value="Genomic_DNA"/>
</dbReference>
<keyword evidence="1" id="KW-1133">Transmembrane helix</keyword>
<reference evidence="2 3" key="1">
    <citation type="submission" date="2015-11" db="EMBL/GenBank/DDBJ databases">
        <title>Exploring the genomic traits of fungus-feeding bacterial genus Collimonas.</title>
        <authorList>
            <person name="Song C."/>
            <person name="Schmidt R."/>
            <person name="de Jager V."/>
            <person name="Krzyzanowska D."/>
            <person name="Jongedijk E."/>
            <person name="Cankar K."/>
            <person name="Beekwilder J."/>
            <person name="van Veen A."/>
            <person name="de Boer W."/>
            <person name="van Veen J.A."/>
            <person name="Garbeva P."/>
        </authorList>
    </citation>
    <scope>NUCLEOTIDE SEQUENCE [LARGE SCALE GENOMIC DNA]</scope>
    <source>
        <strain evidence="2 3">Ter6</strain>
    </source>
</reference>
<dbReference type="Proteomes" id="UP000072421">
    <property type="component" value="Chromosome"/>
</dbReference>
<evidence type="ECO:0000313" key="2">
    <source>
        <dbReference type="EMBL" id="AMO93595.1"/>
    </source>
</evidence>
<dbReference type="PATRIC" id="fig|158899.10.peg.889"/>
<name>A0A127P7G0_9BURK</name>
<feature type="transmembrane region" description="Helical" evidence="1">
    <location>
        <begin position="20"/>
        <end position="40"/>
    </location>
</feature>
<gene>
    <name evidence="2" type="ORF">CFter6_0871</name>
</gene>
<evidence type="ECO:0000313" key="3">
    <source>
        <dbReference type="Proteomes" id="UP000072421"/>
    </source>
</evidence>